<dbReference type="InterPro" id="IPR029058">
    <property type="entry name" value="AB_hydrolase_fold"/>
</dbReference>
<dbReference type="KEGG" id="tcn:H9L16_14050"/>
<dbReference type="Proteomes" id="UP000515804">
    <property type="component" value="Chromosome"/>
</dbReference>
<dbReference type="PANTHER" id="PTHR43265">
    <property type="entry name" value="ESTERASE ESTD"/>
    <property type="match status" value="1"/>
</dbReference>
<name>A0A7G9SPI3_9GAMM</name>
<reference evidence="3 4" key="1">
    <citation type="submission" date="2020-08" db="EMBL/GenBank/DDBJ databases">
        <title>Genome sequence of Thermomonas carbonis KCTC 42013T.</title>
        <authorList>
            <person name="Hyun D.-W."/>
            <person name="Bae J.-W."/>
        </authorList>
    </citation>
    <scope>NUCLEOTIDE SEQUENCE [LARGE SCALE GENOMIC DNA]</scope>
    <source>
        <strain evidence="3 4">KCTC 42013</strain>
    </source>
</reference>
<dbReference type="RefSeq" id="WP_187552275.1">
    <property type="nucleotide sequence ID" value="NZ_BMZL01000001.1"/>
</dbReference>
<protein>
    <submittedName>
        <fullName evidence="3">Prolyl oligopeptidase family serine peptidase</fullName>
    </submittedName>
</protein>
<feature type="signal peptide" evidence="1">
    <location>
        <begin position="1"/>
        <end position="23"/>
    </location>
</feature>
<dbReference type="Gene3D" id="3.40.50.1820">
    <property type="entry name" value="alpha/beta hydrolase"/>
    <property type="match status" value="1"/>
</dbReference>
<dbReference type="InterPro" id="IPR000383">
    <property type="entry name" value="Xaa-Pro-like_dom"/>
</dbReference>
<dbReference type="AlphaFoldDB" id="A0A7G9SPI3"/>
<feature type="chain" id="PRO_5028831692" evidence="1">
    <location>
        <begin position="24"/>
        <end position="539"/>
    </location>
</feature>
<dbReference type="EMBL" id="CP060719">
    <property type="protein sequence ID" value="QNN69758.1"/>
    <property type="molecule type" value="Genomic_DNA"/>
</dbReference>
<dbReference type="SUPFAM" id="SSF53474">
    <property type="entry name" value="alpha/beta-Hydrolases"/>
    <property type="match status" value="1"/>
</dbReference>
<evidence type="ECO:0000313" key="3">
    <source>
        <dbReference type="EMBL" id="QNN69758.1"/>
    </source>
</evidence>
<sequence length="539" mass="57321">MTQRIFTAVLAALLLAASGLAKATPQRQWLGEFRLNGQATALILHEPVAIQAGMVEPSSGGPSVDLPALGARGVPVNGFARDAGGLRFQFEGPPGRFVFSGREAAGQVSGTVVQGDASGTFTLVASMPMTQAFGDALAGSYEVAPGRVIEIGWMDELGGPVFLDHGTRRTGPLHALSSTRLVAGPSIGVPYPFEVEAYLQRDAAGAITGLQWREQDLVVEARRIAPHRVEAVTVRNGDVALKGSLMLPTTPGPHPAIVLAHGSGDATRNVGAWNLHFLRLGMAVLSLDKRGAGASTGDWHASSLDDIAGDWLGGVAMLKARTDIDPKRIGVHGSSQGGWTASLMAARSTDIGFVIVRAGSGVTLRDTMLHEVGWAVREAGLDDAAAREAEAASAAMFELSVRGAPWNDFVAVADAHRGKPWFDHAWPMHMSEDGWGRPWVAKNAVYRATDSLRRTRVPVLWFLGDLDHNVPAEASDRALNAALADAKHPDYRIVRLPNTGHAFTATTTGNNRDLASDSHMVAGYWDVMDAWLRARGFAR</sequence>
<proteinExistence type="predicted"/>
<dbReference type="PANTHER" id="PTHR43265:SF1">
    <property type="entry name" value="ESTERASE ESTD"/>
    <property type="match status" value="1"/>
</dbReference>
<organism evidence="3 4">
    <name type="scientific">Thermomonas carbonis</name>
    <dbReference type="NCBI Taxonomy" id="1463158"/>
    <lineage>
        <taxon>Bacteria</taxon>
        <taxon>Pseudomonadati</taxon>
        <taxon>Pseudomonadota</taxon>
        <taxon>Gammaproteobacteria</taxon>
        <taxon>Lysobacterales</taxon>
        <taxon>Lysobacteraceae</taxon>
        <taxon>Thermomonas</taxon>
    </lineage>
</organism>
<evidence type="ECO:0000313" key="4">
    <source>
        <dbReference type="Proteomes" id="UP000515804"/>
    </source>
</evidence>
<feature type="domain" description="Xaa-Pro dipeptidyl-peptidase-like" evidence="2">
    <location>
        <begin position="239"/>
        <end position="473"/>
    </location>
</feature>
<keyword evidence="1" id="KW-0732">Signal</keyword>
<accession>A0A7G9SPI3</accession>
<dbReference type="GO" id="GO:0052689">
    <property type="term" value="F:carboxylic ester hydrolase activity"/>
    <property type="evidence" value="ECO:0007669"/>
    <property type="project" value="TreeGrafter"/>
</dbReference>
<dbReference type="Pfam" id="PF02129">
    <property type="entry name" value="Peptidase_S15"/>
    <property type="match status" value="1"/>
</dbReference>
<dbReference type="InterPro" id="IPR053145">
    <property type="entry name" value="AB_hydrolase_Est10"/>
</dbReference>
<gene>
    <name evidence="3" type="ORF">H9L16_14050</name>
</gene>
<keyword evidence="4" id="KW-1185">Reference proteome</keyword>
<evidence type="ECO:0000259" key="2">
    <source>
        <dbReference type="Pfam" id="PF02129"/>
    </source>
</evidence>
<evidence type="ECO:0000256" key="1">
    <source>
        <dbReference type="SAM" id="SignalP"/>
    </source>
</evidence>